<protein>
    <submittedName>
        <fullName evidence="2">Uncharacterized protein</fullName>
    </submittedName>
</protein>
<reference evidence="2 3" key="1">
    <citation type="journal article" date="2023" name="Plants (Basel)">
        <title>Bridging the Gap: Combining Genomics and Transcriptomics Approaches to Understand Stylosanthes scabra, an Orphan Legume from the Brazilian Caatinga.</title>
        <authorList>
            <person name="Ferreira-Neto J.R.C."/>
            <person name="da Silva M.D."/>
            <person name="Binneck E."/>
            <person name="de Melo N.F."/>
            <person name="da Silva R.H."/>
            <person name="de Melo A.L.T.M."/>
            <person name="Pandolfi V."/>
            <person name="Bustamante F.O."/>
            <person name="Brasileiro-Vidal A.C."/>
            <person name="Benko-Iseppon A.M."/>
        </authorList>
    </citation>
    <scope>NUCLEOTIDE SEQUENCE [LARGE SCALE GENOMIC DNA]</scope>
    <source>
        <tissue evidence="2">Leaves</tissue>
    </source>
</reference>
<feature type="compositionally biased region" description="Basic residues" evidence="1">
    <location>
        <begin position="41"/>
        <end position="56"/>
    </location>
</feature>
<name>A0ABU6RCV2_9FABA</name>
<feature type="region of interest" description="Disordered" evidence="1">
    <location>
        <begin position="166"/>
        <end position="203"/>
    </location>
</feature>
<dbReference type="EMBL" id="JASCZI010030364">
    <property type="protein sequence ID" value="MED6121857.1"/>
    <property type="molecule type" value="Genomic_DNA"/>
</dbReference>
<feature type="region of interest" description="Disordered" evidence="1">
    <location>
        <begin position="19"/>
        <end position="115"/>
    </location>
</feature>
<organism evidence="2 3">
    <name type="scientific">Stylosanthes scabra</name>
    <dbReference type="NCBI Taxonomy" id="79078"/>
    <lineage>
        <taxon>Eukaryota</taxon>
        <taxon>Viridiplantae</taxon>
        <taxon>Streptophyta</taxon>
        <taxon>Embryophyta</taxon>
        <taxon>Tracheophyta</taxon>
        <taxon>Spermatophyta</taxon>
        <taxon>Magnoliopsida</taxon>
        <taxon>eudicotyledons</taxon>
        <taxon>Gunneridae</taxon>
        <taxon>Pentapetalae</taxon>
        <taxon>rosids</taxon>
        <taxon>fabids</taxon>
        <taxon>Fabales</taxon>
        <taxon>Fabaceae</taxon>
        <taxon>Papilionoideae</taxon>
        <taxon>50 kb inversion clade</taxon>
        <taxon>dalbergioids sensu lato</taxon>
        <taxon>Dalbergieae</taxon>
        <taxon>Pterocarpus clade</taxon>
        <taxon>Stylosanthes</taxon>
    </lineage>
</organism>
<accession>A0ABU6RCV2</accession>
<evidence type="ECO:0000313" key="3">
    <source>
        <dbReference type="Proteomes" id="UP001341840"/>
    </source>
</evidence>
<proteinExistence type="predicted"/>
<gene>
    <name evidence="2" type="ORF">PIB30_033972</name>
</gene>
<evidence type="ECO:0000313" key="2">
    <source>
        <dbReference type="EMBL" id="MED6121857.1"/>
    </source>
</evidence>
<keyword evidence="3" id="KW-1185">Reference proteome</keyword>
<comment type="caution">
    <text evidence="2">The sequence shown here is derived from an EMBL/GenBank/DDBJ whole genome shotgun (WGS) entry which is preliminary data.</text>
</comment>
<feature type="compositionally biased region" description="Polar residues" evidence="1">
    <location>
        <begin position="84"/>
        <end position="115"/>
    </location>
</feature>
<dbReference type="Proteomes" id="UP001341840">
    <property type="component" value="Unassembled WGS sequence"/>
</dbReference>
<feature type="compositionally biased region" description="Low complexity" evidence="1">
    <location>
        <begin position="65"/>
        <end position="78"/>
    </location>
</feature>
<sequence>MTVGTRTTARAWQWLEDLMAKDTPAAQPTQKIRRMPESYARRRGAGRPRKGGRAGRGRGEGGGAAPTQQTQGGVSTSQALEEAGTSSQAYLPSTPQTHGTTIPSSMSSPSQQALDTQFDGSQVHLDLNEPVSGPSHLFMAVGRTPPSAEHVPGGSWDVSFMGPARLPTPPASPAPAEQPDELAARGWARRAPHCRGCSTRGHM</sequence>
<evidence type="ECO:0000256" key="1">
    <source>
        <dbReference type="SAM" id="MobiDB-lite"/>
    </source>
</evidence>